<dbReference type="SUPFAM" id="SSF54637">
    <property type="entry name" value="Thioesterase/thiol ester dehydrase-isomerase"/>
    <property type="match status" value="1"/>
</dbReference>
<sequence>MTADATDRSLYPHWTTEKIRFADLDTLGHLNNCAFAVYCESGRVEFLEDLHANALRGGAEINWVIVNLAIDFRAQGHYPGTCDIGTRVMRVGGKSVTLGQALFVGDTCIATATNVVVLSDLRAGKAVELPEALRARLAELTGGGVPA</sequence>
<dbReference type="InterPro" id="IPR029069">
    <property type="entry name" value="HotDog_dom_sf"/>
</dbReference>
<evidence type="ECO:0000313" key="4">
    <source>
        <dbReference type="Proteomes" id="UP000219621"/>
    </source>
</evidence>
<accession>A0A286GGD8</accession>
<evidence type="ECO:0000313" key="3">
    <source>
        <dbReference type="EMBL" id="SOD94587.1"/>
    </source>
</evidence>
<dbReference type="GO" id="GO:0047617">
    <property type="term" value="F:fatty acyl-CoA hydrolase activity"/>
    <property type="evidence" value="ECO:0007669"/>
    <property type="project" value="TreeGrafter"/>
</dbReference>
<evidence type="ECO:0000256" key="2">
    <source>
        <dbReference type="ARBA" id="ARBA00022801"/>
    </source>
</evidence>
<dbReference type="PANTHER" id="PTHR31793:SF27">
    <property type="entry name" value="NOVEL THIOESTERASE SUPERFAMILY DOMAIN AND SAPOSIN A-TYPE DOMAIN CONTAINING PROTEIN (0610012H03RIK)"/>
    <property type="match status" value="1"/>
</dbReference>
<keyword evidence="2 3" id="KW-0378">Hydrolase</keyword>
<reference evidence="4" key="1">
    <citation type="submission" date="2017-09" db="EMBL/GenBank/DDBJ databases">
        <authorList>
            <person name="Varghese N."/>
            <person name="Submissions S."/>
        </authorList>
    </citation>
    <scope>NUCLEOTIDE SEQUENCE [LARGE SCALE GENOMIC DNA]</scope>
    <source>
        <strain evidence="4">USBA 140</strain>
    </source>
</reference>
<dbReference type="RefSeq" id="WP_097279020.1">
    <property type="nucleotide sequence ID" value="NZ_OCNJ01000004.1"/>
</dbReference>
<protein>
    <submittedName>
        <fullName evidence="3">Acyl-CoA thioester hydrolase</fullName>
    </submittedName>
</protein>
<dbReference type="OrthoDB" id="9799036at2"/>
<gene>
    <name evidence="3" type="ORF">SAMN05421508_10443</name>
</gene>
<dbReference type="Proteomes" id="UP000219621">
    <property type="component" value="Unassembled WGS sequence"/>
</dbReference>
<name>A0A286GGD8_9PROT</name>
<proteinExistence type="inferred from homology"/>
<dbReference type="EMBL" id="OCNJ01000004">
    <property type="protein sequence ID" value="SOD94587.1"/>
    <property type="molecule type" value="Genomic_DNA"/>
</dbReference>
<dbReference type="Pfam" id="PF13279">
    <property type="entry name" value="4HBT_2"/>
    <property type="match status" value="1"/>
</dbReference>
<comment type="similarity">
    <text evidence="1">Belongs to the 4-hydroxybenzoyl-CoA thioesterase family.</text>
</comment>
<evidence type="ECO:0000256" key="1">
    <source>
        <dbReference type="ARBA" id="ARBA00005953"/>
    </source>
</evidence>
<dbReference type="AlphaFoldDB" id="A0A286GGD8"/>
<dbReference type="InterPro" id="IPR050563">
    <property type="entry name" value="4-hydroxybenzoyl-CoA_TE"/>
</dbReference>
<dbReference type="CDD" id="cd00586">
    <property type="entry name" value="4HBT"/>
    <property type="match status" value="1"/>
</dbReference>
<dbReference type="Gene3D" id="3.10.129.10">
    <property type="entry name" value="Hotdog Thioesterase"/>
    <property type="match status" value="1"/>
</dbReference>
<keyword evidence="4" id="KW-1185">Reference proteome</keyword>
<organism evidence="3 4">
    <name type="scientific">Caenispirillum bisanense</name>
    <dbReference type="NCBI Taxonomy" id="414052"/>
    <lineage>
        <taxon>Bacteria</taxon>
        <taxon>Pseudomonadati</taxon>
        <taxon>Pseudomonadota</taxon>
        <taxon>Alphaproteobacteria</taxon>
        <taxon>Rhodospirillales</taxon>
        <taxon>Novispirillaceae</taxon>
        <taxon>Caenispirillum</taxon>
    </lineage>
</organism>
<dbReference type="PANTHER" id="PTHR31793">
    <property type="entry name" value="4-HYDROXYBENZOYL-COA THIOESTERASE FAMILY MEMBER"/>
    <property type="match status" value="1"/>
</dbReference>